<evidence type="ECO:0000259" key="1">
    <source>
        <dbReference type="Pfam" id="PF09250"/>
    </source>
</evidence>
<dbReference type="SUPFAM" id="SSF56747">
    <property type="entry name" value="Prim-pol domain"/>
    <property type="match status" value="1"/>
</dbReference>
<dbReference type="AlphaFoldDB" id="A0A382AXC3"/>
<proteinExistence type="predicted"/>
<evidence type="ECO:0000313" key="2">
    <source>
        <dbReference type="EMBL" id="SVB06175.1"/>
    </source>
</evidence>
<feature type="domain" description="DNA primase/polymerase bifunctional N-terminal" evidence="1">
    <location>
        <begin position="3"/>
        <end position="114"/>
    </location>
</feature>
<name>A0A382AXC3_9ZZZZ</name>
<gene>
    <name evidence="2" type="ORF">METZ01_LOCUS159029</name>
</gene>
<accession>A0A382AXC3</accession>
<dbReference type="EMBL" id="UINC01027249">
    <property type="protein sequence ID" value="SVB06175.1"/>
    <property type="molecule type" value="Genomic_DNA"/>
</dbReference>
<dbReference type="InterPro" id="IPR015330">
    <property type="entry name" value="DNA_primase/pol_bifunc_N"/>
</dbReference>
<organism evidence="2">
    <name type="scientific">marine metagenome</name>
    <dbReference type="NCBI Taxonomy" id="408172"/>
    <lineage>
        <taxon>unclassified sequences</taxon>
        <taxon>metagenomes</taxon>
        <taxon>ecological metagenomes</taxon>
    </lineage>
</organism>
<sequence length="119" mass="13246">MLAQLGLSVIPVGEDKTPRISSWAKHQTRQPTSKELSNYFSNGTTGFAVVCGKVSGNLETLDFDNKNDNCVFEDWFETLKDMDAELASRLYVTTTPSGGFHVRYRCPDVIIKGNRKLAV</sequence>
<dbReference type="Gene3D" id="3.30.720.160">
    <property type="entry name" value="Bifunctional DNA primase/polymerase, N-terminal"/>
    <property type="match status" value="1"/>
</dbReference>
<feature type="non-terminal residue" evidence="2">
    <location>
        <position position="119"/>
    </location>
</feature>
<protein>
    <recommendedName>
        <fullName evidence="1">DNA primase/polymerase bifunctional N-terminal domain-containing protein</fullName>
    </recommendedName>
</protein>
<reference evidence="2" key="1">
    <citation type="submission" date="2018-05" db="EMBL/GenBank/DDBJ databases">
        <authorList>
            <person name="Lanie J.A."/>
            <person name="Ng W.-L."/>
            <person name="Kazmierczak K.M."/>
            <person name="Andrzejewski T.M."/>
            <person name="Davidsen T.M."/>
            <person name="Wayne K.J."/>
            <person name="Tettelin H."/>
            <person name="Glass J.I."/>
            <person name="Rusch D."/>
            <person name="Podicherti R."/>
            <person name="Tsui H.-C.T."/>
            <person name="Winkler M.E."/>
        </authorList>
    </citation>
    <scope>NUCLEOTIDE SEQUENCE</scope>
</reference>
<dbReference type="Pfam" id="PF09250">
    <property type="entry name" value="Prim-Pol"/>
    <property type="match status" value="1"/>
</dbReference>